<keyword evidence="5" id="KW-0653">Protein transport</keyword>
<organism evidence="7 8">
    <name type="scientific">Artemia franciscana</name>
    <name type="common">Brine shrimp</name>
    <name type="synonym">Artemia sanfranciscana</name>
    <dbReference type="NCBI Taxonomy" id="6661"/>
    <lineage>
        <taxon>Eukaryota</taxon>
        <taxon>Metazoa</taxon>
        <taxon>Ecdysozoa</taxon>
        <taxon>Arthropoda</taxon>
        <taxon>Crustacea</taxon>
        <taxon>Branchiopoda</taxon>
        <taxon>Anostraca</taxon>
        <taxon>Artemiidae</taxon>
        <taxon>Artemia</taxon>
    </lineage>
</organism>
<keyword evidence="3" id="KW-0963">Cytoplasm</keyword>
<comment type="caution">
    <text evidence="7">The sequence shown here is derived from an EMBL/GenBank/DDBJ whole genome shotgun (WGS) entry which is preliminary data.</text>
</comment>
<dbReference type="SUPFAM" id="SSF48371">
    <property type="entry name" value="ARM repeat"/>
    <property type="match status" value="1"/>
</dbReference>
<dbReference type="Gene3D" id="1.25.10.10">
    <property type="entry name" value="Leucine-rich Repeat Variant"/>
    <property type="match status" value="1"/>
</dbReference>
<name>A0AA88H4B6_ARTSF</name>
<evidence type="ECO:0000313" key="7">
    <source>
        <dbReference type="EMBL" id="KAK2704573.1"/>
    </source>
</evidence>
<dbReference type="Pfam" id="PF25574">
    <property type="entry name" value="TPR_IMB1"/>
    <property type="match status" value="1"/>
</dbReference>
<evidence type="ECO:0000313" key="8">
    <source>
        <dbReference type="Proteomes" id="UP001187531"/>
    </source>
</evidence>
<evidence type="ECO:0000256" key="2">
    <source>
        <dbReference type="ARBA" id="ARBA00022448"/>
    </source>
</evidence>
<reference evidence="7" key="1">
    <citation type="submission" date="2023-07" db="EMBL/GenBank/DDBJ databases">
        <title>Chromosome-level genome assembly of Artemia franciscana.</title>
        <authorList>
            <person name="Jo E."/>
        </authorList>
    </citation>
    <scope>NUCLEOTIDE SEQUENCE</scope>
    <source>
        <tissue evidence="7">Whole body</tissue>
    </source>
</reference>
<keyword evidence="8" id="KW-1185">Reference proteome</keyword>
<dbReference type="GO" id="GO:0005737">
    <property type="term" value="C:cytoplasm"/>
    <property type="evidence" value="ECO:0007669"/>
    <property type="project" value="UniProtKB-SubCell"/>
</dbReference>
<feature type="domain" description="Importin subunit beta-1/Transportin-1-like TPR repeats" evidence="6">
    <location>
        <begin position="402"/>
        <end position="620"/>
    </location>
</feature>
<dbReference type="GO" id="GO:0006606">
    <property type="term" value="P:protein import into nucleus"/>
    <property type="evidence" value="ECO:0007669"/>
    <property type="project" value="InterPro"/>
</dbReference>
<comment type="subcellular location">
    <subcellularLocation>
        <location evidence="1">Cytoplasm</location>
    </subcellularLocation>
</comment>
<dbReference type="EMBL" id="JAVRJZ010000021">
    <property type="protein sequence ID" value="KAK2704573.1"/>
    <property type="molecule type" value="Genomic_DNA"/>
</dbReference>
<dbReference type="AlphaFoldDB" id="A0AA88H4B6"/>
<evidence type="ECO:0000256" key="1">
    <source>
        <dbReference type="ARBA" id="ARBA00004496"/>
    </source>
</evidence>
<gene>
    <name evidence="7" type="ORF">QYM36_016836</name>
</gene>
<dbReference type="InterPro" id="IPR040122">
    <property type="entry name" value="Importin_beta"/>
</dbReference>
<keyword evidence="4" id="KW-0677">Repeat</keyword>
<sequence length="644" mass="71290">MAKVNLKIVLKDGIENDGPCSKTLRKSEREASRVAVNKIRNTFLFEKLNTKLRRPDDSYELRNVAELFRLEAETQTRKGCIEVERTCLRNEKEDKLESNVPPRQRTKKVHFQIEASHRIVENIAFSEVSVAGIEGSSTQQKGAEAGKAFECTSPKSIRSRKIQKKETCDISMLKTKPSRTDGATVKASDVNKKALSLKNDTSKADDSKIKEAQVMSDIVEEQPKALRIRTRQKKQEPIISEGFKKTRKTRQERTIISEVRAVAATRTKARARASPSPQNPVLDKCAIACPVITRQMTAGSLVTAVEMLPVMPKTTVFPVIPPRLPVSPKGCTASVEPLLKVSKTAKAPGQAMDATLAAIEIPIARLETEPRVAADICWILSTLKALQDTPSENEIASACALNNLCMTSYAALAELVEISPKDCYIYVARATEIILTQILRMEESIISIVDGSLYFYLQSLLCATLQRMIKEMSKEDTMCIGDAVVEDLLQIFRSPMQLGPPDVQKNAMMAVASLAEVLGDDFVKYMEAFSPFLCTGIKNVDKSGVCQAAIGTVKNICRAMGSRVHPYCKDIMSALTESLNNASSTSLLKPEIMVVFGDVAWAIKTEFQIYLEVVLTLIRAQLGFIYKEATRVSISGLLFSFYRK</sequence>
<dbReference type="InterPro" id="IPR058584">
    <property type="entry name" value="IMB1_TNPO1-like_TPR"/>
</dbReference>
<dbReference type="InterPro" id="IPR011989">
    <property type="entry name" value="ARM-like"/>
</dbReference>
<keyword evidence="2" id="KW-0813">Transport</keyword>
<evidence type="ECO:0000256" key="5">
    <source>
        <dbReference type="ARBA" id="ARBA00022927"/>
    </source>
</evidence>
<evidence type="ECO:0000259" key="6">
    <source>
        <dbReference type="Pfam" id="PF25574"/>
    </source>
</evidence>
<evidence type="ECO:0000256" key="3">
    <source>
        <dbReference type="ARBA" id="ARBA00022490"/>
    </source>
</evidence>
<protein>
    <recommendedName>
        <fullName evidence="6">Importin subunit beta-1/Transportin-1-like TPR repeats domain-containing protein</fullName>
    </recommendedName>
</protein>
<proteinExistence type="predicted"/>
<dbReference type="PANTHER" id="PTHR10527">
    <property type="entry name" value="IMPORTIN BETA"/>
    <property type="match status" value="1"/>
</dbReference>
<dbReference type="InterPro" id="IPR016024">
    <property type="entry name" value="ARM-type_fold"/>
</dbReference>
<dbReference type="Proteomes" id="UP001187531">
    <property type="component" value="Unassembled WGS sequence"/>
</dbReference>
<evidence type="ECO:0000256" key="4">
    <source>
        <dbReference type="ARBA" id="ARBA00022737"/>
    </source>
</evidence>
<accession>A0AA88H4B6</accession>